<protein>
    <submittedName>
        <fullName evidence="1">Uncharacterized protein</fullName>
    </submittedName>
</protein>
<evidence type="ECO:0000313" key="1">
    <source>
        <dbReference type="EMBL" id="OJD19959.1"/>
    </source>
</evidence>
<comment type="caution">
    <text evidence="1">The sequence shown here is derived from an EMBL/GenBank/DDBJ whole genome shotgun (WGS) entry which is preliminary data.</text>
</comment>
<dbReference type="EMBL" id="LGRN01000002">
    <property type="protein sequence ID" value="OJD19959.1"/>
    <property type="molecule type" value="Genomic_DNA"/>
</dbReference>
<reference evidence="1 2" key="1">
    <citation type="submission" date="2015-07" db="EMBL/GenBank/DDBJ databases">
        <title>Emmonsia species relationships and genome sequence.</title>
        <authorList>
            <consortium name="The Broad Institute Genomics Platform"/>
            <person name="Cuomo C.A."/>
            <person name="Munoz J.F."/>
            <person name="Imamovic A."/>
            <person name="Priest M.E."/>
            <person name="Young S."/>
            <person name="Clay O.K."/>
            <person name="McEwen J.G."/>
        </authorList>
    </citation>
    <scope>NUCLEOTIDE SEQUENCE [LARGE SCALE GENOMIC DNA]</scope>
    <source>
        <strain evidence="1 2">UAMH 9510</strain>
    </source>
</reference>
<dbReference type="AlphaFoldDB" id="A0A1J9QUS5"/>
<accession>A0A1J9QUS5</accession>
<gene>
    <name evidence="1" type="ORF">AJ78_00153</name>
</gene>
<dbReference type="STRING" id="1447872.A0A1J9QUS5"/>
<dbReference type="Gene3D" id="3.40.50.720">
    <property type="entry name" value="NAD(P)-binding Rossmann-like Domain"/>
    <property type="match status" value="1"/>
</dbReference>
<keyword evidence="2" id="KW-1185">Reference proteome</keyword>
<evidence type="ECO:0000313" key="2">
    <source>
        <dbReference type="Proteomes" id="UP000182235"/>
    </source>
</evidence>
<dbReference type="InterPro" id="IPR036291">
    <property type="entry name" value="NAD(P)-bd_dom_sf"/>
</dbReference>
<dbReference type="OrthoDB" id="191139at2759"/>
<dbReference type="Proteomes" id="UP000182235">
    <property type="component" value="Unassembled WGS sequence"/>
</dbReference>
<proteinExistence type="predicted"/>
<name>A0A1J9QUS5_9EURO</name>
<sequence>MPRSVRVPLDQLDILLDCKLHQQLNYSISKAGNYLYTVKFEKWYRAGGVLSVALNPGSFASDLSRHWGKRAQFPPANTGG</sequence>
<dbReference type="SUPFAM" id="SSF51735">
    <property type="entry name" value="NAD(P)-binding Rossmann-fold domains"/>
    <property type="match status" value="1"/>
</dbReference>
<organism evidence="1 2">
    <name type="scientific">Emergomyces pasteurianus Ep9510</name>
    <dbReference type="NCBI Taxonomy" id="1447872"/>
    <lineage>
        <taxon>Eukaryota</taxon>
        <taxon>Fungi</taxon>
        <taxon>Dikarya</taxon>
        <taxon>Ascomycota</taxon>
        <taxon>Pezizomycotina</taxon>
        <taxon>Eurotiomycetes</taxon>
        <taxon>Eurotiomycetidae</taxon>
        <taxon>Onygenales</taxon>
        <taxon>Ajellomycetaceae</taxon>
        <taxon>Emergomyces</taxon>
    </lineage>
</organism>